<evidence type="ECO:0000256" key="3">
    <source>
        <dbReference type="ARBA" id="ARBA00023004"/>
    </source>
</evidence>
<evidence type="ECO:0000256" key="2">
    <source>
        <dbReference type="ARBA" id="ARBA00022723"/>
    </source>
</evidence>
<dbReference type="Proteomes" id="UP000650524">
    <property type="component" value="Unassembled WGS sequence"/>
</dbReference>
<dbReference type="CDD" id="cd24034">
    <property type="entry name" value="ASKHA_NBD_O66634-like_rpt1"/>
    <property type="match status" value="1"/>
</dbReference>
<dbReference type="InterPro" id="IPR002731">
    <property type="entry name" value="ATPase_BadF"/>
</dbReference>
<dbReference type="CDD" id="cd24035">
    <property type="entry name" value="ASKHA_NBD_O66634-like_rpt2"/>
    <property type="match status" value="1"/>
</dbReference>
<dbReference type="PANTHER" id="PTHR32329:SF7">
    <property type="entry name" value="ACTIVATOR OF 2-HYDROXYACYL-COA-HYDRATASE"/>
    <property type="match status" value="1"/>
</dbReference>
<evidence type="ECO:0000313" key="7">
    <source>
        <dbReference type="EMBL" id="MBC8179205.1"/>
    </source>
</evidence>
<comment type="caution">
    <text evidence="7">The sequence shown here is derived from an EMBL/GenBank/DDBJ whole genome shotgun (WGS) entry which is preliminary data.</text>
</comment>
<gene>
    <name evidence="7" type="ORF">H8E19_17525</name>
</gene>
<evidence type="ECO:0000313" key="8">
    <source>
        <dbReference type="Proteomes" id="UP000650524"/>
    </source>
</evidence>
<dbReference type="NCBIfam" id="TIGR00241">
    <property type="entry name" value="CoA_E_activ"/>
    <property type="match status" value="1"/>
</dbReference>
<feature type="domain" description="DUF2229" evidence="6">
    <location>
        <begin position="707"/>
        <end position="922"/>
    </location>
</feature>
<feature type="domain" description="ATPase BadF/BadG/BcrA/BcrD type" evidence="5">
    <location>
        <begin position="347"/>
        <end position="597"/>
    </location>
</feature>
<dbReference type="GO" id="GO:0046872">
    <property type="term" value="F:metal ion binding"/>
    <property type="evidence" value="ECO:0007669"/>
    <property type="project" value="UniProtKB-KW"/>
</dbReference>
<name>A0A8J6N3R2_9DELT</name>
<dbReference type="EMBL" id="JACNJD010000359">
    <property type="protein sequence ID" value="MBC8179205.1"/>
    <property type="molecule type" value="Genomic_DNA"/>
</dbReference>
<dbReference type="PANTHER" id="PTHR32329">
    <property type="entry name" value="BIFUNCTIONAL PROTEIN [INCLUDES 2-HYDROXYACYL-COA DEHYDRATASE (N-TER) AND ITS ACTIVATOR DOMAIN (C_TERM)-RELATED"/>
    <property type="match status" value="1"/>
</dbReference>
<reference evidence="7 8" key="1">
    <citation type="submission" date="2020-08" db="EMBL/GenBank/DDBJ databases">
        <title>Bridging the membrane lipid divide: bacteria of the FCB group superphylum have the potential to synthesize archaeal ether lipids.</title>
        <authorList>
            <person name="Villanueva L."/>
            <person name="Von Meijenfeldt F.A.B."/>
            <person name="Westbye A.B."/>
            <person name="Yadav S."/>
            <person name="Hopmans E.C."/>
            <person name="Dutilh B.E."/>
            <person name="Sinninghe Damste J.S."/>
        </authorList>
    </citation>
    <scope>NUCLEOTIDE SEQUENCE [LARGE SCALE GENOMIC DNA]</scope>
    <source>
        <strain evidence="7">NIOZ-UU27</strain>
    </source>
</reference>
<dbReference type="Pfam" id="PF01869">
    <property type="entry name" value="BcrAD_BadFG"/>
    <property type="match status" value="2"/>
</dbReference>
<dbReference type="AlphaFoldDB" id="A0A8J6N3R2"/>
<dbReference type="InterPro" id="IPR043129">
    <property type="entry name" value="ATPase_NBD"/>
</dbReference>
<comment type="cofactor">
    <cofactor evidence="1">
        <name>[4Fe-4S] cluster</name>
        <dbReference type="ChEBI" id="CHEBI:49883"/>
    </cofactor>
</comment>
<accession>A0A8J6N3R2</accession>
<proteinExistence type="predicted"/>
<keyword evidence="4" id="KW-0411">Iron-sulfur</keyword>
<evidence type="ECO:0000256" key="4">
    <source>
        <dbReference type="ARBA" id="ARBA00023014"/>
    </source>
</evidence>
<sequence>MDSEKFYAGIDAGSVSLNCIVINQKKEIVFEAPYGRHIGRVNEGVLALIQGLYDRFGEERIGSISFTGNHGKKLSERLGAFYEFETISEVVGATFIKPDVKSIISMGGQDTALFQINQSTGDSSRQGAKWELEYFNTNGPCASGTGSFIDQQAQRLATAMYEKEADISQDQIDRILSDFIDLGIKSVSPANVACRCTVFTKSDMIHLQNRGEKLEDIIYGLHVGNARNYMSTIVSNRTLEEPIVFVGGLSLNQLQVKAFKEHFPGLVVPDYNTSIGALGVALEALELSRTHESGRDSPVVLNLLEDLASTGKLSVPIAPRLTLKKTLFPETNEVPKRSLPRLTKTYLGIDVGSTTTKYALINEGGEIIHKSYVPTQGKPIEVTQGLLRHLRDRMGGKIEILGTATTGSGRNVVGDFLNVDLIIDEITSHARGAVEIDRDVDTIFEIGGQDSKYVYISNTYPLDFDMNKVCAAGTGSFLHELANKYGINIVGEFQEIALSSKTPVKLAERCTVFMESDLVSYHQKGVDRNDLIAGLCYAIVYNYLNRVVEKRKIGQRVMFLGGPSLNKGVVAAFEDVLGRPVLVPKHREVLGAYGAAISVHEKMRLENKTGTTFRGLDSCINDRMDFKEKICSADINCHNQCKLKIYDFDGRRSVWGGECGRYELTRGKGRKKEDFFAARQEIWQTYMAGVYEELKGEPLMEVEGRPTVGMQRALYGLQNAVLWAHFFDSLGFRLVLTPPTNTHISKIGIETMLSETCYPVKVSHGHVKELMGKTRYLFIPTMIDMPTPEDSEKGSLCPMVSANSHMVRIALGLDSSSILKPVIHLKYDADTLTLEIADQLTAKLGVGRGKIRKAIYYALERQEQFNRALHKKGKEILEYHNPDDPLVVVTGRPYNLYDERLNLRLGRNLAKIGVAALPMDFIDVSSVDLYDFPSMYWGLGAQILRTAKFVEGHESYFGLHLTNFGCGADSFLEHFYRHIMGDKAYLILELDEHSAVAGAMTRLEAYKNVIENSMQKQQRGMVSDLKVAN</sequence>
<feature type="domain" description="ATPase BadF/BadG/BcrA/BcrD type" evidence="5">
    <location>
        <begin position="9"/>
        <end position="283"/>
    </location>
</feature>
<evidence type="ECO:0000259" key="6">
    <source>
        <dbReference type="Pfam" id="PF09989"/>
    </source>
</evidence>
<keyword evidence="3" id="KW-0408">Iron</keyword>
<dbReference type="GO" id="GO:0051536">
    <property type="term" value="F:iron-sulfur cluster binding"/>
    <property type="evidence" value="ECO:0007669"/>
    <property type="project" value="UniProtKB-KW"/>
</dbReference>
<evidence type="ECO:0000256" key="1">
    <source>
        <dbReference type="ARBA" id="ARBA00001966"/>
    </source>
</evidence>
<dbReference type="SUPFAM" id="SSF53067">
    <property type="entry name" value="Actin-like ATPase domain"/>
    <property type="match status" value="2"/>
</dbReference>
<dbReference type="Pfam" id="PF09989">
    <property type="entry name" value="DUF2229"/>
    <property type="match status" value="1"/>
</dbReference>
<keyword evidence="2" id="KW-0479">Metal-binding</keyword>
<protein>
    <submittedName>
        <fullName evidence="7">CoA activase</fullName>
    </submittedName>
</protein>
<evidence type="ECO:0000259" key="5">
    <source>
        <dbReference type="Pfam" id="PF01869"/>
    </source>
</evidence>
<dbReference type="InterPro" id="IPR018709">
    <property type="entry name" value="CoA_activase_DUF2229"/>
</dbReference>
<organism evidence="7 8">
    <name type="scientific">Candidatus Desulfacyla euxinica</name>
    <dbReference type="NCBI Taxonomy" id="2841693"/>
    <lineage>
        <taxon>Bacteria</taxon>
        <taxon>Deltaproteobacteria</taxon>
        <taxon>Candidatus Desulfacyla</taxon>
    </lineage>
</organism>
<dbReference type="Gene3D" id="3.30.420.40">
    <property type="match status" value="4"/>
</dbReference>
<dbReference type="InterPro" id="IPR008275">
    <property type="entry name" value="CoA_E_activase_dom"/>
</dbReference>
<dbReference type="InterPro" id="IPR051805">
    <property type="entry name" value="Dehydratase_Activator_Redct"/>
</dbReference>